<comment type="caution">
    <text evidence="2">The sequence shown here is derived from an EMBL/GenBank/DDBJ whole genome shotgun (WGS) entry which is preliminary data.</text>
</comment>
<evidence type="ECO:0000256" key="1">
    <source>
        <dbReference type="SAM" id="Phobius"/>
    </source>
</evidence>
<dbReference type="EMBL" id="BAABHK010000012">
    <property type="protein sequence ID" value="GAA4633523.1"/>
    <property type="molecule type" value="Genomic_DNA"/>
</dbReference>
<accession>A0ABP8UMA2</accession>
<dbReference type="Proteomes" id="UP001501442">
    <property type="component" value="Unassembled WGS sequence"/>
</dbReference>
<proteinExistence type="predicted"/>
<keyword evidence="1" id="KW-0812">Transmembrane</keyword>
<reference evidence="3" key="1">
    <citation type="journal article" date="2019" name="Int. J. Syst. Evol. Microbiol.">
        <title>The Global Catalogue of Microorganisms (GCM) 10K type strain sequencing project: providing services to taxonomists for standard genome sequencing and annotation.</title>
        <authorList>
            <consortium name="The Broad Institute Genomics Platform"/>
            <consortium name="The Broad Institute Genome Sequencing Center for Infectious Disease"/>
            <person name="Wu L."/>
            <person name="Ma J."/>
        </authorList>
    </citation>
    <scope>NUCLEOTIDE SEQUENCE [LARGE SCALE GENOMIC DNA]</scope>
    <source>
        <strain evidence="3">JCM 17939</strain>
    </source>
</reference>
<keyword evidence="1" id="KW-1133">Transmembrane helix</keyword>
<evidence type="ECO:0000313" key="2">
    <source>
        <dbReference type="EMBL" id="GAA4633523.1"/>
    </source>
</evidence>
<name>A0ABP8UMA2_9ACTN</name>
<gene>
    <name evidence="2" type="ORF">GCM10023196_071370</name>
</gene>
<keyword evidence="3" id="KW-1185">Reference proteome</keyword>
<dbReference type="InterPro" id="IPR045635">
    <property type="entry name" value="DUF6412"/>
</dbReference>
<dbReference type="Pfam" id="PF19950">
    <property type="entry name" value="DUF6412"/>
    <property type="match status" value="1"/>
</dbReference>
<protein>
    <submittedName>
        <fullName evidence="2">Uncharacterized protein</fullName>
    </submittedName>
</protein>
<evidence type="ECO:0000313" key="3">
    <source>
        <dbReference type="Proteomes" id="UP001501442"/>
    </source>
</evidence>
<keyword evidence="1" id="KW-0472">Membrane</keyword>
<feature type="transmembrane region" description="Helical" evidence="1">
    <location>
        <begin position="36"/>
        <end position="58"/>
    </location>
</feature>
<feature type="transmembrane region" description="Helical" evidence="1">
    <location>
        <begin position="12"/>
        <end position="30"/>
    </location>
</feature>
<organism evidence="2 3">
    <name type="scientific">Actinoallomurus vinaceus</name>
    <dbReference type="NCBI Taxonomy" id="1080074"/>
    <lineage>
        <taxon>Bacteria</taxon>
        <taxon>Bacillati</taxon>
        <taxon>Actinomycetota</taxon>
        <taxon>Actinomycetes</taxon>
        <taxon>Streptosporangiales</taxon>
        <taxon>Thermomonosporaceae</taxon>
        <taxon>Actinoallomurus</taxon>
    </lineage>
</organism>
<sequence>MRGNRAGSGCVIQCMARVLAAAVAAMIAWWDLADALTPSAVLIAAATLAVAGLIVLAVHHAPTAIAADTPVRAAALRDRAGRSALVRLRDPDAPGRPRVRAP</sequence>